<feature type="transmembrane region" description="Helical" evidence="5">
    <location>
        <begin position="122"/>
        <end position="143"/>
    </location>
</feature>
<feature type="transmembrane region" description="Helical" evidence="5">
    <location>
        <begin position="39"/>
        <end position="57"/>
    </location>
</feature>
<evidence type="ECO:0000256" key="3">
    <source>
        <dbReference type="ARBA" id="ARBA00022801"/>
    </source>
</evidence>
<keyword evidence="3" id="KW-0378">Hydrolase</keyword>
<feature type="domain" description="Calcineurin-like phosphoesterase" evidence="6">
    <location>
        <begin position="170"/>
        <end position="337"/>
    </location>
</feature>
<comment type="caution">
    <text evidence="7">The sequence shown here is derived from an EMBL/GenBank/DDBJ whole genome shotgun (WGS) entry which is preliminary data.</text>
</comment>
<organism evidence="7 8">
    <name type="scientific">Candidatus Electrothrix aarhusensis</name>
    <dbReference type="NCBI Taxonomy" id="1859131"/>
    <lineage>
        <taxon>Bacteria</taxon>
        <taxon>Pseudomonadati</taxon>
        <taxon>Thermodesulfobacteriota</taxon>
        <taxon>Desulfobulbia</taxon>
        <taxon>Desulfobulbales</taxon>
        <taxon>Desulfobulbaceae</taxon>
        <taxon>Candidatus Electrothrix</taxon>
    </lineage>
</organism>
<evidence type="ECO:0000256" key="4">
    <source>
        <dbReference type="ARBA" id="ARBA00061089"/>
    </source>
</evidence>
<gene>
    <name evidence="7" type="ORF">H206_01365</name>
</gene>
<dbReference type="AlphaFoldDB" id="A0A444IWC4"/>
<keyword evidence="8" id="KW-1185">Reference proteome</keyword>
<evidence type="ECO:0000313" key="7">
    <source>
        <dbReference type="EMBL" id="RWX45191.1"/>
    </source>
</evidence>
<keyword evidence="5" id="KW-0812">Transmembrane</keyword>
<evidence type="ECO:0000259" key="6">
    <source>
        <dbReference type="Pfam" id="PF00149"/>
    </source>
</evidence>
<evidence type="ECO:0000256" key="2">
    <source>
        <dbReference type="ARBA" id="ARBA00022723"/>
    </source>
</evidence>
<sequence length="392" mass="43917">MSSSILFFLGFLAVALGVFAFMHYYFWRHMVKDPGFSRPVQRLGTTAVMALFLLLPISRILAKQFSFQQLFPLLWFAYLWLGILMLFFFFFLFTDSLKFFYYTSHRLLQRKNNLPDPSRRRFLARILAASASVSVLGISAFGVKKCLDPPTVNRLSVKLSGLLPSFKGFSIVQISDIHIGAMSMQAELAEIVAIVNNLQPDLVAITGDLVDGDAAELAGELAPLAKLKARHGVFFVTGNHEYYSDAEQWIPEIEQLGITVLNNSKTEIRRGEDTFILAGVTDYNAGRFGKQYAPDYAKALGGIAKTSPVILLAHQPRAVKEAAQYGVDLVLSGHMHGGQIWPFNYLTPLQQPYSKGFYQHKSTLLYVNQGTAYWGPPMRVGTYKEITEFILS</sequence>
<dbReference type="FunFam" id="3.60.21.10:FF:000028">
    <property type="entry name" value="Putative metallophosphoesterase"/>
    <property type="match status" value="1"/>
</dbReference>
<dbReference type="SUPFAM" id="SSF56300">
    <property type="entry name" value="Metallo-dependent phosphatases"/>
    <property type="match status" value="1"/>
</dbReference>
<dbReference type="InterPro" id="IPR029052">
    <property type="entry name" value="Metallo-depent_PP-like"/>
</dbReference>
<feature type="transmembrane region" description="Helical" evidence="5">
    <location>
        <begin position="6"/>
        <end position="27"/>
    </location>
</feature>
<feature type="transmembrane region" description="Helical" evidence="5">
    <location>
        <begin position="77"/>
        <end position="101"/>
    </location>
</feature>
<keyword evidence="5" id="KW-1133">Transmembrane helix</keyword>
<keyword evidence="2" id="KW-0479">Metal-binding</keyword>
<dbReference type="PANTHER" id="PTHR31302:SF0">
    <property type="entry name" value="TRANSMEMBRANE PROTEIN WITH METALLOPHOSPHOESTERASE DOMAIN"/>
    <property type="match status" value="1"/>
</dbReference>
<keyword evidence="5" id="KW-0472">Membrane</keyword>
<comment type="cofactor">
    <cofactor evidence="1">
        <name>a divalent metal cation</name>
        <dbReference type="ChEBI" id="CHEBI:60240"/>
    </cofactor>
</comment>
<dbReference type="CDD" id="cd07385">
    <property type="entry name" value="MPP_YkuE_C"/>
    <property type="match status" value="1"/>
</dbReference>
<dbReference type="Gene3D" id="3.60.21.10">
    <property type="match status" value="1"/>
</dbReference>
<dbReference type="EMBL" id="MTKO01000081">
    <property type="protein sequence ID" value="RWX45191.1"/>
    <property type="molecule type" value="Genomic_DNA"/>
</dbReference>
<accession>A0A444IWC4</accession>
<dbReference type="InterPro" id="IPR004843">
    <property type="entry name" value="Calcineurin-like_PHP"/>
</dbReference>
<comment type="similarity">
    <text evidence="4">Belongs to the metallophosphoesterase superfamily.</text>
</comment>
<dbReference type="InterPro" id="IPR051158">
    <property type="entry name" value="Metallophosphoesterase_sf"/>
</dbReference>
<dbReference type="Proteomes" id="UP000287853">
    <property type="component" value="Unassembled WGS sequence"/>
</dbReference>
<proteinExistence type="inferred from homology"/>
<evidence type="ECO:0000313" key="8">
    <source>
        <dbReference type="Proteomes" id="UP000287853"/>
    </source>
</evidence>
<evidence type="ECO:0000256" key="1">
    <source>
        <dbReference type="ARBA" id="ARBA00001968"/>
    </source>
</evidence>
<protein>
    <recommendedName>
        <fullName evidence="6">Calcineurin-like phosphoesterase domain-containing protein</fullName>
    </recommendedName>
</protein>
<dbReference type="GO" id="GO:0046872">
    <property type="term" value="F:metal ion binding"/>
    <property type="evidence" value="ECO:0007669"/>
    <property type="project" value="UniProtKB-KW"/>
</dbReference>
<name>A0A444IWC4_9BACT</name>
<evidence type="ECO:0000256" key="5">
    <source>
        <dbReference type="SAM" id="Phobius"/>
    </source>
</evidence>
<dbReference type="PANTHER" id="PTHR31302">
    <property type="entry name" value="TRANSMEMBRANE PROTEIN WITH METALLOPHOSPHOESTERASE DOMAIN-RELATED"/>
    <property type="match status" value="1"/>
</dbReference>
<dbReference type="Pfam" id="PF00149">
    <property type="entry name" value="Metallophos"/>
    <property type="match status" value="1"/>
</dbReference>
<reference evidence="7 8" key="1">
    <citation type="submission" date="2017-01" db="EMBL/GenBank/DDBJ databases">
        <title>The cable genome- insights into the physiology and evolution of filamentous bacteria capable of sulfide oxidation via long distance electron transfer.</title>
        <authorList>
            <person name="Schreiber L."/>
            <person name="Bjerg J.T."/>
            <person name="Boggild A."/>
            <person name="Van De Vossenberg J."/>
            <person name="Meysman F."/>
            <person name="Nielsen L.P."/>
            <person name="Schramm A."/>
            <person name="Kjeldsen K.U."/>
        </authorList>
    </citation>
    <scope>NUCLEOTIDE SEQUENCE [LARGE SCALE GENOMIC DNA]</scope>
    <source>
        <strain evidence="7">MCF</strain>
    </source>
</reference>
<dbReference type="GO" id="GO:0016787">
    <property type="term" value="F:hydrolase activity"/>
    <property type="evidence" value="ECO:0007669"/>
    <property type="project" value="UniProtKB-KW"/>
</dbReference>